<dbReference type="Gene3D" id="3.10.450.620">
    <property type="entry name" value="JHP933, nucleotidyltransferase-like core domain"/>
    <property type="match status" value="1"/>
</dbReference>
<protein>
    <recommendedName>
        <fullName evidence="3">Nucleotidyl transferase AbiEii/AbiGii toxin family protein</fullName>
    </recommendedName>
</protein>
<keyword evidence="2" id="KW-1185">Reference proteome</keyword>
<evidence type="ECO:0000313" key="1">
    <source>
        <dbReference type="EMBL" id="VWL93935.1"/>
    </source>
</evidence>
<dbReference type="RefSeq" id="WP_152076299.1">
    <property type="nucleotide sequence ID" value="NZ_CAAKNU010000091.1"/>
</dbReference>
<sequence length="331" mass="37320">MDRIARASTGERRLVFEAAAQRMALAPAVVEKDFWVCYTLDHLFHRSGFAESMVFKGGTSLSKAFGLIERFSEDIDLILDWRLLGYGEDEPWEPRSNSAQERFKADSIERANAFLVDAFVPKLRATLSESLGTEASVRCGAEEETVYFDYPRSYESAGTLDTIKLEIGPMAAWSPSEEAAITPYAADVVPFGPELSTTVRTASPERTFWEKATILHQEANRPEGKAMPRRYSRHYYDMYRLGHSFVLGRAVAQPGLLEQVVRFKEKFYRTPWAKLADARPGTLRLAPPKGRLDELAADYASMRPMLFGSYPSIDEIIAYMLELEETINGLS</sequence>
<reference evidence="1 2" key="1">
    <citation type="submission" date="2019-10" db="EMBL/GenBank/DDBJ databases">
        <authorList>
            <person name="Wolf R A."/>
        </authorList>
    </citation>
    <scope>NUCLEOTIDE SEQUENCE [LARGE SCALE GENOMIC DNA]</scope>
    <source>
        <strain evidence="1">Collinsella_aerofaciens_MC2</strain>
    </source>
</reference>
<name>A0A5K1IYJ4_9ACTN</name>
<dbReference type="Pfam" id="PF08843">
    <property type="entry name" value="AbiEii"/>
    <property type="match status" value="1"/>
</dbReference>
<dbReference type="Proteomes" id="UP000361836">
    <property type="component" value="Unassembled WGS sequence"/>
</dbReference>
<evidence type="ECO:0000313" key="2">
    <source>
        <dbReference type="Proteomes" id="UP000361836"/>
    </source>
</evidence>
<evidence type="ECO:0008006" key="3">
    <source>
        <dbReference type="Google" id="ProtNLM"/>
    </source>
</evidence>
<proteinExistence type="predicted"/>
<dbReference type="EMBL" id="CABWIE010000016">
    <property type="protein sequence ID" value="VWL93935.1"/>
    <property type="molecule type" value="Genomic_DNA"/>
</dbReference>
<gene>
    <name evidence="1" type="ORF">KCJAJFAP_02222</name>
</gene>
<dbReference type="InterPro" id="IPR014942">
    <property type="entry name" value="AbiEii"/>
</dbReference>
<organism evidence="1 2">
    <name type="scientific">Collinsella aerofaciens</name>
    <dbReference type="NCBI Taxonomy" id="74426"/>
    <lineage>
        <taxon>Bacteria</taxon>
        <taxon>Bacillati</taxon>
        <taxon>Actinomycetota</taxon>
        <taxon>Coriobacteriia</taxon>
        <taxon>Coriobacteriales</taxon>
        <taxon>Coriobacteriaceae</taxon>
        <taxon>Collinsella</taxon>
    </lineage>
</organism>
<dbReference type="AlphaFoldDB" id="A0A5K1IYJ4"/>
<accession>A0A5K1IYJ4</accession>